<dbReference type="EMBL" id="CP053418">
    <property type="protein sequence ID" value="QJW84803.1"/>
    <property type="molecule type" value="Genomic_DNA"/>
</dbReference>
<feature type="transmembrane region" description="Helical" evidence="9">
    <location>
        <begin position="16"/>
        <end position="39"/>
    </location>
</feature>
<dbReference type="InterPro" id="IPR017850">
    <property type="entry name" value="Alkaline_phosphatase_core_sf"/>
</dbReference>
<protein>
    <submittedName>
        <fullName evidence="12">DUF1705 domain-containing protein</fullName>
    </submittedName>
</protein>
<keyword evidence="13" id="KW-1185">Reference proteome</keyword>
<keyword evidence="2" id="KW-1003">Cell membrane</keyword>
<keyword evidence="4" id="KW-0808">Transferase</keyword>
<feature type="transmembrane region" description="Helical" evidence="9">
    <location>
        <begin position="46"/>
        <end position="68"/>
    </location>
</feature>
<evidence type="ECO:0000256" key="6">
    <source>
        <dbReference type="ARBA" id="ARBA00022989"/>
    </source>
</evidence>
<dbReference type="SUPFAM" id="SSF53649">
    <property type="entry name" value="Alkaline phosphatase-like"/>
    <property type="match status" value="1"/>
</dbReference>
<evidence type="ECO:0000256" key="8">
    <source>
        <dbReference type="SAM" id="MobiDB-lite"/>
    </source>
</evidence>
<reference evidence="12 13" key="1">
    <citation type="submission" date="2020-05" db="EMBL/GenBank/DDBJ databases">
        <title>Ramlibacter rhizophilus sp. nov., isolated from rhizosphere soil of national flower Mugunghwa from South Korea.</title>
        <authorList>
            <person name="Zheng-Fei Y."/>
            <person name="Huan T."/>
        </authorList>
    </citation>
    <scope>NUCLEOTIDE SEQUENCE [LARGE SCALE GENOMIC DNA]</scope>
    <source>
        <strain evidence="12 13">H242</strain>
    </source>
</reference>
<dbReference type="Pfam" id="PF08019">
    <property type="entry name" value="EptA_B_N"/>
    <property type="match status" value="1"/>
</dbReference>
<keyword evidence="7 9" id="KW-0472">Membrane</keyword>
<evidence type="ECO:0000259" key="11">
    <source>
        <dbReference type="Pfam" id="PF08019"/>
    </source>
</evidence>
<keyword evidence="5 9" id="KW-0812">Transmembrane</keyword>
<dbReference type="CDD" id="cd16017">
    <property type="entry name" value="LptA"/>
    <property type="match status" value="1"/>
</dbReference>
<dbReference type="InterPro" id="IPR000917">
    <property type="entry name" value="Sulfatase_N"/>
</dbReference>
<dbReference type="Pfam" id="PF00884">
    <property type="entry name" value="Sulfatase"/>
    <property type="match status" value="1"/>
</dbReference>
<evidence type="ECO:0000256" key="7">
    <source>
        <dbReference type="ARBA" id="ARBA00023136"/>
    </source>
</evidence>
<reference evidence="12 13" key="2">
    <citation type="submission" date="2020-05" db="EMBL/GenBank/DDBJ databases">
        <authorList>
            <person name="Khan S.A."/>
            <person name="Jeon C.O."/>
            <person name="Chun B.H."/>
        </authorList>
    </citation>
    <scope>NUCLEOTIDE SEQUENCE [LARGE SCALE GENOMIC DNA]</scope>
    <source>
        <strain evidence="12 13">H242</strain>
    </source>
</reference>
<comment type="subcellular location">
    <subcellularLocation>
        <location evidence="1">Cell inner membrane</location>
        <topology evidence="1">Multi-pass membrane protein</topology>
    </subcellularLocation>
</comment>
<keyword evidence="3" id="KW-0997">Cell inner membrane</keyword>
<feature type="domain" description="Phosphoethanolamine transferase N-terminal" evidence="11">
    <location>
        <begin position="28"/>
        <end position="171"/>
    </location>
</feature>
<dbReference type="InterPro" id="IPR022037">
    <property type="entry name" value="DUF3606"/>
</dbReference>
<evidence type="ECO:0000256" key="2">
    <source>
        <dbReference type="ARBA" id="ARBA00022475"/>
    </source>
</evidence>
<dbReference type="Gene3D" id="3.40.720.10">
    <property type="entry name" value="Alkaline Phosphatase, subunit A"/>
    <property type="match status" value="1"/>
</dbReference>
<name>A0ABX6P633_9BURK</name>
<keyword evidence="6 9" id="KW-1133">Transmembrane helix</keyword>
<proteinExistence type="predicted"/>
<dbReference type="PANTHER" id="PTHR30443">
    <property type="entry name" value="INNER MEMBRANE PROTEIN"/>
    <property type="match status" value="1"/>
</dbReference>
<organism evidence="12 13">
    <name type="scientific">Ramlibacter terrae</name>
    <dbReference type="NCBI Taxonomy" id="2732511"/>
    <lineage>
        <taxon>Bacteria</taxon>
        <taxon>Pseudomonadati</taxon>
        <taxon>Pseudomonadota</taxon>
        <taxon>Betaproteobacteria</taxon>
        <taxon>Burkholderiales</taxon>
        <taxon>Comamonadaceae</taxon>
        <taxon>Ramlibacter</taxon>
    </lineage>
</organism>
<feature type="transmembrane region" description="Helical" evidence="9">
    <location>
        <begin position="88"/>
        <end position="108"/>
    </location>
</feature>
<evidence type="ECO:0000256" key="1">
    <source>
        <dbReference type="ARBA" id="ARBA00004429"/>
    </source>
</evidence>
<dbReference type="InterPro" id="IPR040423">
    <property type="entry name" value="PEA_transferase"/>
</dbReference>
<evidence type="ECO:0000313" key="12">
    <source>
        <dbReference type="EMBL" id="QJW84803.1"/>
    </source>
</evidence>
<dbReference type="Pfam" id="PF12244">
    <property type="entry name" value="DUF3606"/>
    <property type="match status" value="1"/>
</dbReference>
<feature type="domain" description="Sulfatase N-terminal" evidence="10">
    <location>
        <begin position="200"/>
        <end position="462"/>
    </location>
</feature>
<evidence type="ECO:0000313" key="13">
    <source>
        <dbReference type="Proteomes" id="UP000500826"/>
    </source>
</evidence>
<dbReference type="PANTHER" id="PTHR30443:SF0">
    <property type="entry name" value="PHOSPHOETHANOLAMINE TRANSFERASE EPTA"/>
    <property type="match status" value="1"/>
</dbReference>
<feature type="compositionally biased region" description="Basic and acidic residues" evidence="8">
    <location>
        <begin position="555"/>
        <end position="564"/>
    </location>
</feature>
<evidence type="ECO:0000256" key="9">
    <source>
        <dbReference type="SAM" id="Phobius"/>
    </source>
</evidence>
<evidence type="ECO:0000256" key="3">
    <source>
        <dbReference type="ARBA" id="ARBA00022519"/>
    </source>
</evidence>
<dbReference type="Proteomes" id="UP000500826">
    <property type="component" value="Chromosome"/>
</dbReference>
<gene>
    <name evidence="12" type="ORF">HK414_17720</name>
</gene>
<feature type="transmembrane region" description="Helical" evidence="9">
    <location>
        <begin position="128"/>
        <end position="147"/>
    </location>
</feature>
<sequence length="620" mass="66351">MARTAGPGLLATPSGWWLALALAGVPAAALHAILSLLAWRPLLKPAIAVLLLLAAGGAHFMWTYHVVIDSGMASNALQTDWHELRALLTPRLAATLAFGALLPAWLLWRRPVAYAPRGAQALRNAGGAVAALLLAAAPVLAGFQPLASAMRNHKQLRYLMNPLNTVYALARGAGGARSAGQPPLPVGLDARPADRGGRPPLLVLVLGETARADHLGLNGYARDTTPELAREGVASFRNAWACGTSTAASVPCMFSPFGREAFPARERDSENLLDVLRHAGLAVLWLDNQPGGCKGVCDRVPTVNTSALSDPALCASGECPDGVLLRGLDARLDALPAAERARGVVLVMHQMGSHGPAYAQRSPAGAKRFAPECASSQLPDCSTESIRNAYDNSIAYTDHVLGSTIRWLRGRDDYATALVYVSDHGESLGENNLYLHGLPYAPAPDTQKHVAWVTWLSQEAQRRAGVSGGCLAARAGVRVTHDHLSIRCWGCCRCGRRPTTGGSTRTRIAAIPSGLRTLREKPHAHSPPGLLPSTGVRSFLQNRRPRSPTMQSPTRGDRDGREFNTRQADPTRVVGNRADEVRDTCRELETTPELLSEAVRAVGYDGEKIQRYPAGERQLH</sequence>
<evidence type="ECO:0000256" key="4">
    <source>
        <dbReference type="ARBA" id="ARBA00022679"/>
    </source>
</evidence>
<dbReference type="InterPro" id="IPR012549">
    <property type="entry name" value="EptA-like_N"/>
</dbReference>
<dbReference type="InterPro" id="IPR058130">
    <property type="entry name" value="PEA_transf_C"/>
</dbReference>
<feature type="region of interest" description="Disordered" evidence="8">
    <location>
        <begin position="520"/>
        <end position="578"/>
    </location>
</feature>
<accession>A0ABX6P633</accession>
<evidence type="ECO:0000259" key="10">
    <source>
        <dbReference type="Pfam" id="PF00884"/>
    </source>
</evidence>
<evidence type="ECO:0000256" key="5">
    <source>
        <dbReference type="ARBA" id="ARBA00022692"/>
    </source>
</evidence>